<dbReference type="InterPro" id="IPR010917">
    <property type="entry name" value="TonB_rcpt_CS"/>
</dbReference>
<feature type="short sequence motif" description="TonB box" evidence="15">
    <location>
        <begin position="36"/>
        <end position="42"/>
    </location>
</feature>
<dbReference type="RefSeq" id="WP_097400533.1">
    <property type="nucleotide sequence ID" value="NZ_CP158850.1"/>
</dbReference>
<feature type="domain" description="TonB-dependent receptor-like beta-barrel" evidence="19">
    <location>
        <begin position="279"/>
        <end position="713"/>
    </location>
</feature>
<evidence type="ECO:0000256" key="8">
    <source>
        <dbReference type="ARBA" id="ARBA00023004"/>
    </source>
</evidence>
<dbReference type="NCBIfam" id="TIGR01783">
    <property type="entry name" value="TonB-siderophor"/>
    <property type="match status" value="1"/>
</dbReference>
<dbReference type="Gene3D" id="2.170.130.10">
    <property type="entry name" value="TonB-dependent receptor, plug domain"/>
    <property type="match status" value="1"/>
</dbReference>
<dbReference type="PROSITE" id="PS52016">
    <property type="entry name" value="TONB_DEPENDENT_REC_3"/>
    <property type="match status" value="1"/>
</dbReference>
<dbReference type="InterPro" id="IPR036942">
    <property type="entry name" value="Beta-barrel_TonB_sf"/>
</dbReference>
<dbReference type="InterPro" id="IPR039426">
    <property type="entry name" value="TonB-dep_rcpt-like"/>
</dbReference>
<evidence type="ECO:0000259" key="19">
    <source>
        <dbReference type="Pfam" id="PF00593"/>
    </source>
</evidence>
<dbReference type="PROSITE" id="PS00430">
    <property type="entry name" value="TONB_DEPENDENT_REC_1"/>
    <property type="match status" value="1"/>
</dbReference>
<evidence type="ECO:0000256" key="1">
    <source>
        <dbReference type="ARBA" id="ARBA00004571"/>
    </source>
</evidence>
<evidence type="ECO:0000259" key="20">
    <source>
        <dbReference type="Pfam" id="PF07715"/>
    </source>
</evidence>
<proteinExistence type="inferred from homology"/>
<dbReference type="SUPFAM" id="SSF56935">
    <property type="entry name" value="Porins"/>
    <property type="match status" value="1"/>
</dbReference>
<evidence type="ECO:0000256" key="13">
    <source>
        <dbReference type="ARBA" id="ARBA00023237"/>
    </source>
</evidence>
<evidence type="ECO:0000256" key="4">
    <source>
        <dbReference type="ARBA" id="ARBA00022452"/>
    </source>
</evidence>
<keyword evidence="10 15" id="KW-0798">TonB box</keyword>
<protein>
    <submittedName>
        <fullName evidence="21">TonB-dependent siderophore receptor</fullName>
    </submittedName>
</protein>
<dbReference type="NCBIfam" id="NF010048">
    <property type="entry name" value="PRK13524.1"/>
    <property type="match status" value="1"/>
</dbReference>
<evidence type="ECO:0000256" key="17">
    <source>
        <dbReference type="RuleBase" id="RU003357"/>
    </source>
</evidence>
<keyword evidence="6 14" id="KW-0812">Transmembrane</keyword>
<feature type="chain" id="PRO_5046247318" evidence="18">
    <location>
        <begin position="26"/>
        <end position="757"/>
    </location>
</feature>
<evidence type="ECO:0000256" key="9">
    <source>
        <dbReference type="ARBA" id="ARBA00023065"/>
    </source>
</evidence>
<evidence type="ECO:0000256" key="7">
    <source>
        <dbReference type="ARBA" id="ARBA00022729"/>
    </source>
</evidence>
<dbReference type="InterPro" id="IPR037066">
    <property type="entry name" value="Plug_dom_sf"/>
</dbReference>
<dbReference type="PANTHER" id="PTHR30069">
    <property type="entry name" value="TONB-DEPENDENT OUTER MEMBRANE RECEPTOR"/>
    <property type="match status" value="1"/>
</dbReference>
<name>A0ABX4IQY8_9ENTR</name>
<gene>
    <name evidence="21" type="ORF">BK796_10010</name>
</gene>
<dbReference type="InterPro" id="IPR010916">
    <property type="entry name" value="TonB_box_CS"/>
</dbReference>
<evidence type="ECO:0000256" key="16">
    <source>
        <dbReference type="PROSITE-ProRule" id="PRU10144"/>
    </source>
</evidence>
<comment type="caution">
    <text evidence="21">The sequence shown here is derived from an EMBL/GenBank/DDBJ whole genome shotgun (WGS) entry which is preliminary data.</text>
</comment>
<keyword evidence="13 14" id="KW-0998">Cell outer membrane</keyword>
<comment type="similarity">
    <text evidence="2 14 17">Belongs to the TonB-dependent receptor family.</text>
</comment>
<evidence type="ECO:0000313" key="21">
    <source>
        <dbReference type="EMBL" id="PDO86780.1"/>
    </source>
</evidence>
<evidence type="ECO:0000256" key="5">
    <source>
        <dbReference type="ARBA" id="ARBA00022496"/>
    </source>
</evidence>
<dbReference type="PROSITE" id="PS01156">
    <property type="entry name" value="TONB_DEPENDENT_REC_2"/>
    <property type="match status" value="1"/>
</dbReference>
<sequence length="757" mass="83490">MNNKIKSLAVLVNLGIYGVAVPAFAAETRAASGEETIVVTAEQQNLQAPGVSTITADEIRKNPPSRDVSEIIRTMPGVNLTGNATSGQRGNNRQIDIRGMGPENTLILVDGKPVTSRNSVRLGWRGERDSRGDTNWVPPEMIERIEVIRGPAAARYGNGAAGGVVNIITKKENTGEWHGSWNSYFNAPEHKDEGSTKRTNFSLSGPLGDDVSFRLYGNLAKTQADAQDINKDHQSERTGTYANTVVAGREGSINKDITGVVRWDFAPMQALELQAGYSRQGNLYAGDTQNTNNDSSTNNYVNDNYGKETNRLYRQNYSATWTGGWDNGVTTNNWVRYEHTRNSRIPEGLAGGTEGLFNAQKFSDIDYSDLLLHSEASLPFELLFKQNLTLGAEWDHQSMKDSTSNTQTFMGGNIPGYSSTGRSPYSDADIFSVFAEDNIELTDSTMLTPALRFDHHTIVGNNWSPSLNLSQGLGDDFTLKMGIARAYKAPSLYQTNPNYILYSRGQGCYAVTVDANGRDIGCYLQGNDDLKAETSINKEIGLEFKRDGWLAGMTWFRNDYRNKIESGYSPVGQTSITSGKSTLNTYIYQWDNVPKAVVEGLEGALNVPVSETVNWTNNVTYMLQSKNKTTGERLSIIPEYTWNSTLSWQVTQDVSLQSTFTWYGKQQPKKYDYKGNRVTGSATNEVSPYSIVGLSGTWDVTKNVSLTGGVSNVFDKRHWREGNAQTTGGGANWMYGAGAATYNESGRTWYMGVNTRF</sequence>
<accession>A0ABX4IQY8</accession>
<feature type="short sequence motif" description="TonB C-terminal box" evidence="16">
    <location>
        <begin position="740"/>
        <end position="757"/>
    </location>
</feature>
<dbReference type="NCBIfam" id="NF010051">
    <property type="entry name" value="PRK13528.1"/>
    <property type="match status" value="1"/>
</dbReference>
<feature type="domain" description="TonB-dependent receptor plug" evidence="20">
    <location>
        <begin position="50"/>
        <end position="164"/>
    </location>
</feature>
<feature type="signal peptide" evidence="18">
    <location>
        <begin position="1"/>
        <end position="25"/>
    </location>
</feature>
<evidence type="ECO:0000256" key="14">
    <source>
        <dbReference type="PROSITE-ProRule" id="PRU01360"/>
    </source>
</evidence>
<evidence type="ECO:0000256" key="11">
    <source>
        <dbReference type="ARBA" id="ARBA00023136"/>
    </source>
</evidence>
<evidence type="ECO:0000313" key="22">
    <source>
        <dbReference type="Proteomes" id="UP000219642"/>
    </source>
</evidence>
<dbReference type="InterPro" id="IPR010105">
    <property type="entry name" value="TonB_sidphr_rcpt"/>
</dbReference>
<dbReference type="InterPro" id="IPR000531">
    <property type="entry name" value="Beta-barrel_TonB"/>
</dbReference>
<keyword evidence="3 14" id="KW-0813">Transport</keyword>
<comment type="subcellular location">
    <subcellularLocation>
        <location evidence="1 14">Cell outer membrane</location>
        <topology evidence="1 14">Multi-pass membrane protein</topology>
    </subcellularLocation>
</comment>
<dbReference type="InterPro" id="IPR058134">
    <property type="entry name" value="PirA/FepA/PfeA"/>
</dbReference>
<dbReference type="CDD" id="cd01347">
    <property type="entry name" value="ligand_gated_channel"/>
    <property type="match status" value="1"/>
</dbReference>
<evidence type="ECO:0000256" key="15">
    <source>
        <dbReference type="PROSITE-ProRule" id="PRU10143"/>
    </source>
</evidence>
<dbReference type="Proteomes" id="UP000219642">
    <property type="component" value="Unassembled WGS sequence"/>
</dbReference>
<dbReference type="EMBL" id="NITV01000005">
    <property type="protein sequence ID" value="PDO86780.1"/>
    <property type="molecule type" value="Genomic_DNA"/>
</dbReference>
<keyword evidence="8" id="KW-0408">Iron</keyword>
<evidence type="ECO:0000256" key="2">
    <source>
        <dbReference type="ARBA" id="ARBA00009810"/>
    </source>
</evidence>
<reference evidence="21 22" key="1">
    <citation type="submission" date="2017-06" db="EMBL/GenBank/DDBJ databases">
        <title>Draft genome sequence of nitrogen-fixing Kosakonia pseudosacchari strain NN143 isolated from sugarcane roots.</title>
        <authorList>
            <person name="Li Y."/>
            <person name="Li S."/>
            <person name="Lin L."/>
            <person name="Wu X."/>
            <person name="Yang L."/>
            <person name="Li Y."/>
            <person name="An Q."/>
        </authorList>
    </citation>
    <scope>NUCLEOTIDE SEQUENCE [LARGE SCALE GENOMIC DNA]</scope>
    <source>
        <strain evidence="21 22">NN143</strain>
    </source>
</reference>
<keyword evidence="7 18" id="KW-0732">Signal</keyword>
<evidence type="ECO:0000256" key="10">
    <source>
        <dbReference type="ARBA" id="ARBA00023077"/>
    </source>
</evidence>
<evidence type="ECO:0000256" key="18">
    <source>
        <dbReference type="SAM" id="SignalP"/>
    </source>
</evidence>
<evidence type="ECO:0000256" key="3">
    <source>
        <dbReference type="ARBA" id="ARBA00022448"/>
    </source>
</evidence>
<evidence type="ECO:0000256" key="12">
    <source>
        <dbReference type="ARBA" id="ARBA00023170"/>
    </source>
</evidence>
<dbReference type="InterPro" id="IPR012910">
    <property type="entry name" value="Plug_dom"/>
</dbReference>
<keyword evidence="22" id="KW-1185">Reference proteome</keyword>
<dbReference type="Gene3D" id="2.40.170.20">
    <property type="entry name" value="TonB-dependent receptor, beta-barrel domain"/>
    <property type="match status" value="1"/>
</dbReference>
<keyword evidence="9" id="KW-0406">Ion transport</keyword>
<keyword evidence="4 14" id="KW-1134">Transmembrane beta strand</keyword>
<dbReference type="Pfam" id="PF00593">
    <property type="entry name" value="TonB_dep_Rec_b-barrel"/>
    <property type="match status" value="1"/>
</dbReference>
<keyword evidence="12 21" id="KW-0675">Receptor</keyword>
<keyword evidence="5" id="KW-0410">Iron transport</keyword>
<organism evidence="21 22">
    <name type="scientific">Kosakonia pseudosacchari</name>
    <dbReference type="NCBI Taxonomy" id="1646340"/>
    <lineage>
        <taxon>Bacteria</taxon>
        <taxon>Pseudomonadati</taxon>
        <taxon>Pseudomonadota</taxon>
        <taxon>Gammaproteobacteria</taxon>
        <taxon>Enterobacterales</taxon>
        <taxon>Enterobacteriaceae</taxon>
        <taxon>Kosakonia</taxon>
    </lineage>
</organism>
<dbReference type="PANTHER" id="PTHR30069:SF51">
    <property type="entry name" value="FERRIENTEROBACTIN RECEPTOR"/>
    <property type="match status" value="1"/>
</dbReference>
<evidence type="ECO:0000256" key="6">
    <source>
        <dbReference type="ARBA" id="ARBA00022692"/>
    </source>
</evidence>
<keyword evidence="11 14" id="KW-0472">Membrane</keyword>
<dbReference type="Pfam" id="PF07715">
    <property type="entry name" value="Plug"/>
    <property type="match status" value="1"/>
</dbReference>